<keyword evidence="2" id="KW-1185">Reference proteome</keyword>
<name>A0ACC2WVU9_9TREE</name>
<dbReference type="EMBL" id="JASBWS010000006">
    <property type="protein sequence ID" value="KAJ9115290.1"/>
    <property type="molecule type" value="Genomic_DNA"/>
</dbReference>
<evidence type="ECO:0000313" key="2">
    <source>
        <dbReference type="Proteomes" id="UP001230649"/>
    </source>
</evidence>
<accession>A0ACC2WVU9</accession>
<comment type="caution">
    <text evidence="1">The sequence shown here is derived from an EMBL/GenBank/DDBJ whole genome shotgun (WGS) entry which is preliminary data.</text>
</comment>
<reference evidence="1" key="1">
    <citation type="submission" date="2023-04" db="EMBL/GenBank/DDBJ databases">
        <title>Draft Genome sequencing of Naganishia species isolated from polar environments using Oxford Nanopore Technology.</title>
        <authorList>
            <person name="Leo P."/>
            <person name="Venkateswaran K."/>
        </authorList>
    </citation>
    <scope>NUCLEOTIDE SEQUENCE</scope>
    <source>
        <strain evidence="1">MNA-CCFEE 5262</strain>
    </source>
</reference>
<sequence>MLTLSSTRTAFTAPPLTRSVIHHARPARRPHYPSPLTPLAVKPTAGTSRPQPSNKTPPTPPTSTLQDAPVQGLTLHYAPPPSAPNYTTGVVPDVLRWTRGARDVRASEQAGAPLTKRKAAAQGQGLNVVKSLTGEVVAEIQRLRAEDPSKWTRKALAERFSIPTNQAHLLARLAPVPKPHRTSLENDLQVARSGWTWRKRLARDARELRKEFW</sequence>
<dbReference type="Proteomes" id="UP001230649">
    <property type="component" value="Unassembled WGS sequence"/>
</dbReference>
<evidence type="ECO:0000313" key="1">
    <source>
        <dbReference type="EMBL" id="KAJ9115290.1"/>
    </source>
</evidence>
<protein>
    <submittedName>
        <fullName evidence="1">Uncharacterized protein</fullName>
    </submittedName>
</protein>
<gene>
    <name evidence="1" type="ORF">QFC20_001157</name>
</gene>
<organism evidence="1 2">
    <name type="scientific">Naganishia adeliensis</name>
    <dbReference type="NCBI Taxonomy" id="92952"/>
    <lineage>
        <taxon>Eukaryota</taxon>
        <taxon>Fungi</taxon>
        <taxon>Dikarya</taxon>
        <taxon>Basidiomycota</taxon>
        <taxon>Agaricomycotina</taxon>
        <taxon>Tremellomycetes</taxon>
        <taxon>Filobasidiales</taxon>
        <taxon>Filobasidiaceae</taxon>
        <taxon>Naganishia</taxon>
    </lineage>
</organism>
<proteinExistence type="predicted"/>